<evidence type="ECO:0000256" key="1">
    <source>
        <dbReference type="SAM" id="Phobius"/>
    </source>
</evidence>
<dbReference type="InterPro" id="IPR058675">
    <property type="entry name" value="DUF8054_C"/>
</dbReference>
<feature type="domain" description="DUF8054" evidence="3">
    <location>
        <begin position="219"/>
        <end position="259"/>
    </location>
</feature>
<name>A0A871BJK1_HALGI</name>
<dbReference type="Pfam" id="PF26236">
    <property type="entry name" value="DUF8054_N"/>
    <property type="match status" value="1"/>
</dbReference>
<dbReference type="RefSeq" id="WP_008096332.1">
    <property type="nucleotide sequence ID" value="NZ_CP063205.1"/>
</dbReference>
<dbReference type="InterPro" id="IPR058674">
    <property type="entry name" value="DUF8054_N"/>
</dbReference>
<reference evidence="5" key="1">
    <citation type="journal article" date="2021" name="Front. Microbiol.">
        <title>Cellular and Genomic Properties of Haloferax gibbonsii LR2-5, the Host of Euryarchaeal Virus HFTV1.</title>
        <authorList>
            <person name="Tittes C."/>
            <person name="Schwarzer S."/>
            <person name="Pfeiffer F."/>
            <person name="Dyall-Smith M."/>
            <person name="Rodriguez-Franco M."/>
            <person name="Oksanen H.M."/>
            <person name="Quax T.E.F."/>
        </authorList>
    </citation>
    <scope>NUCLEOTIDE SEQUENCE</scope>
    <source>
        <strain evidence="5">LR2-5</strain>
    </source>
</reference>
<feature type="transmembrane region" description="Helical" evidence="1">
    <location>
        <begin position="26"/>
        <end position="50"/>
    </location>
</feature>
<gene>
    <name evidence="5" type="ORF">HfgLR_13880</name>
</gene>
<evidence type="ECO:0000313" key="5">
    <source>
        <dbReference type="EMBL" id="QOS12904.1"/>
    </source>
</evidence>
<dbReference type="InterPro" id="IPR058775">
    <property type="entry name" value="DUF8054_M"/>
</dbReference>
<proteinExistence type="predicted"/>
<keyword evidence="1" id="KW-1133">Transmembrane helix</keyword>
<keyword evidence="1" id="KW-0812">Transmembrane</keyword>
<dbReference type="EMBL" id="CP063205">
    <property type="protein sequence ID" value="QOS12904.1"/>
    <property type="molecule type" value="Genomic_DNA"/>
</dbReference>
<protein>
    <submittedName>
        <fullName evidence="5">Uncharacterized protein</fullName>
    </submittedName>
</protein>
<evidence type="ECO:0000259" key="3">
    <source>
        <dbReference type="Pfam" id="PF26237"/>
    </source>
</evidence>
<evidence type="ECO:0000313" key="6">
    <source>
        <dbReference type="Proteomes" id="UP000663064"/>
    </source>
</evidence>
<sequence>MVNLQGLRRPEYTGENRCFPCTVVNAVIAVVASVVVSLVSPIVGVAMFAASGAAIYYRGYLVPGTPQLTKRFLPEPVLAAFGKRPPAPTSTEGEAPDEAFDPLAELAASGIVTDTEDGTDVRLTAEFSEKRAAASVGDDREALESVFRRVFDDVSVSFGDERPGLVGPKRNHVTRWPSVTAAVADAKSAAALERTVDGFASFEPARKAKLLQSVRVLLERCAVCRTPLQFDRVERETCCQTYDAVEFSCPECEETMFEMTADAVGQAEV</sequence>
<organism evidence="5 6">
    <name type="scientific">Haloferax gibbonsii</name>
    <dbReference type="NCBI Taxonomy" id="35746"/>
    <lineage>
        <taxon>Archaea</taxon>
        <taxon>Methanobacteriati</taxon>
        <taxon>Methanobacteriota</taxon>
        <taxon>Stenosarchaea group</taxon>
        <taxon>Halobacteria</taxon>
        <taxon>Halobacteriales</taxon>
        <taxon>Haloferacaceae</taxon>
        <taxon>Haloferax</taxon>
    </lineage>
</organism>
<dbReference type="GeneID" id="59460427"/>
<evidence type="ECO:0000259" key="2">
    <source>
        <dbReference type="Pfam" id="PF26236"/>
    </source>
</evidence>
<dbReference type="AlphaFoldDB" id="A0A871BJK1"/>
<dbReference type="Pfam" id="PF26237">
    <property type="entry name" value="DUF8054_C"/>
    <property type="match status" value="1"/>
</dbReference>
<dbReference type="Proteomes" id="UP000663064">
    <property type="component" value="Chromosome"/>
</dbReference>
<feature type="domain" description="DUF8054" evidence="2">
    <location>
        <begin position="5"/>
        <end position="83"/>
    </location>
</feature>
<dbReference type="Pfam" id="PF26238">
    <property type="entry name" value="DUF8054_M"/>
    <property type="match status" value="1"/>
</dbReference>
<feature type="domain" description="DUF8054" evidence="4">
    <location>
        <begin position="101"/>
        <end position="216"/>
    </location>
</feature>
<accession>A0A871BJK1</accession>
<keyword evidence="1" id="KW-0472">Membrane</keyword>
<evidence type="ECO:0000259" key="4">
    <source>
        <dbReference type="Pfam" id="PF26238"/>
    </source>
</evidence>